<dbReference type="Pfam" id="PF09482">
    <property type="entry name" value="OrgA_MxiK"/>
    <property type="match status" value="1"/>
</dbReference>
<dbReference type="OrthoDB" id="8596321at2"/>
<evidence type="ECO:0000313" key="1">
    <source>
        <dbReference type="EMBL" id="VVD84708.1"/>
    </source>
</evidence>
<proteinExistence type="predicted"/>
<protein>
    <submittedName>
        <fullName evidence="1">Oxygen-regulated invasion protein OrgA</fullName>
    </submittedName>
</protein>
<accession>A0A5E4TDU7</accession>
<dbReference type="Proteomes" id="UP000414233">
    <property type="component" value="Unassembled WGS sequence"/>
</dbReference>
<dbReference type="RefSeq" id="WP_150696185.1">
    <property type="nucleotide sequence ID" value="NZ_CABPRZ010000004.1"/>
</dbReference>
<evidence type="ECO:0000313" key="2">
    <source>
        <dbReference type="Proteomes" id="UP000414233"/>
    </source>
</evidence>
<dbReference type="NCBIfam" id="TIGR02555">
    <property type="entry name" value="OrgA_MxiK"/>
    <property type="match status" value="1"/>
</dbReference>
<name>A0A5E4TDU7_9BURK</name>
<gene>
    <name evidence="1" type="primary">orgA</name>
    <name evidence="1" type="ORF">PTE30175_01240</name>
</gene>
<dbReference type="EMBL" id="CABPRZ010000004">
    <property type="protein sequence ID" value="VVD84708.1"/>
    <property type="molecule type" value="Genomic_DNA"/>
</dbReference>
<keyword evidence="2" id="KW-1185">Reference proteome</keyword>
<reference evidence="1 2" key="1">
    <citation type="submission" date="2019-08" db="EMBL/GenBank/DDBJ databases">
        <authorList>
            <person name="Peeters C."/>
        </authorList>
    </citation>
    <scope>NUCLEOTIDE SEQUENCE [LARGE SCALE GENOMIC DNA]</scope>
    <source>
        <strain evidence="1 2">LMG 30175</strain>
    </source>
</reference>
<dbReference type="InterPro" id="IPR013388">
    <property type="entry name" value="T3SS_OrgA/MxiK"/>
</dbReference>
<dbReference type="AlphaFoldDB" id="A0A5E4TDU7"/>
<organism evidence="1 2">
    <name type="scientific">Pandoraea terrae</name>
    <dbReference type="NCBI Taxonomy" id="1537710"/>
    <lineage>
        <taxon>Bacteria</taxon>
        <taxon>Pseudomonadati</taxon>
        <taxon>Pseudomonadota</taxon>
        <taxon>Betaproteobacteria</taxon>
        <taxon>Burkholderiales</taxon>
        <taxon>Burkholderiaceae</taxon>
        <taxon>Pandoraea</taxon>
    </lineage>
</organism>
<sequence>MRDRQPQENRQNSWRECAIAWRAAMFDPVSYIHPSRFAAFDACKAPRQRRIINDFLIRSQGLTVHWPHEHIGIVERLWLKHWQRLPQIAYLLGCQHHRAGLCQRGALLRLPEWAAKFALLPLIEPATSVPGKAPSHRALLVDGARRLIALASSLPEPLRQRVPLLFPPCEGQALLFARSTDVRLFVIAFEYAKTHPGVPPDDGG</sequence>